<gene>
    <name evidence="2" type="ORF">H9945_08500</name>
</gene>
<evidence type="ECO:0000313" key="2">
    <source>
        <dbReference type="EMBL" id="HJB42524.1"/>
    </source>
</evidence>
<name>A0A9D2M8G3_9FIRM</name>
<organism evidence="2 3">
    <name type="scientific">Candidatus Gemmiger avicola</name>
    <dbReference type="NCBI Taxonomy" id="2838605"/>
    <lineage>
        <taxon>Bacteria</taxon>
        <taxon>Bacillati</taxon>
        <taxon>Bacillota</taxon>
        <taxon>Clostridia</taxon>
        <taxon>Eubacteriales</taxon>
        <taxon>Gemmiger</taxon>
    </lineage>
</organism>
<dbReference type="Proteomes" id="UP000886803">
    <property type="component" value="Unassembled WGS sequence"/>
</dbReference>
<feature type="domain" description="Peptidase C39-like" evidence="1">
    <location>
        <begin position="5"/>
        <end position="172"/>
    </location>
</feature>
<dbReference type="PANTHER" id="PTHR37806">
    <property type="entry name" value="LMO0724 PROTEIN"/>
    <property type="match status" value="1"/>
</dbReference>
<dbReference type="Gene3D" id="3.90.70.10">
    <property type="entry name" value="Cysteine proteinases"/>
    <property type="match status" value="1"/>
</dbReference>
<dbReference type="PANTHER" id="PTHR37806:SF1">
    <property type="entry name" value="PEPTIDASE C39-LIKE DOMAIN-CONTAINING PROTEIN"/>
    <property type="match status" value="1"/>
</dbReference>
<proteinExistence type="predicted"/>
<accession>A0A9D2M8G3</accession>
<reference evidence="2" key="2">
    <citation type="submission" date="2021-04" db="EMBL/GenBank/DDBJ databases">
        <authorList>
            <person name="Gilroy R."/>
        </authorList>
    </citation>
    <scope>NUCLEOTIDE SEQUENCE</scope>
    <source>
        <strain evidence="2">ChiBcec8-13705</strain>
    </source>
</reference>
<comment type="caution">
    <text evidence="2">The sequence shown here is derived from an EMBL/GenBank/DDBJ whole genome shotgun (WGS) entry which is preliminary data.</text>
</comment>
<evidence type="ECO:0000313" key="3">
    <source>
        <dbReference type="Proteomes" id="UP000886803"/>
    </source>
</evidence>
<dbReference type="InterPro" id="IPR039564">
    <property type="entry name" value="Peptidase_C39-like"/>
</dbReference>
<reference evidence="2" key="1">
    <citation type="journal article" date="2021" name="PeerJ">
        <title>Extensive microbial diversity within the chicken gut microbiome revealed by metagenomics and culture.</title>
        <authorList>
            <person name="Gilroy R."/>
            <person name="Ravi A."/>
            <person name="Getino M."/>
            <person name="Pursley I."/>
            <person name="Horton D.L."/>
            <person name="Alikhan N.F."/>
            <person name="Baker D."/>
            <person name="Gharbi K."/>
            <person name="Hall N."/>
            <person name="Watson M."/>
            <person name="Adriaenssens E.M."/>
            <person name="Foster-Nyarko E."/>
            <person name="Jarju S."/>
            <person name="Secka A."/>
            <person name="Antonio M."/>
            <person name="Oren A."/>
            <person name="Chaudhuri R.R."/>
            <person name="La Ragione R."/>
            <person name="Hildebrand F."/>
            <person name="Pallen M.J."/>
        </authorList>
    </citation>
    <scope>NUCLEOTIDE SEQUENCE</scope>
    <source>
        <strain evidence="2">ChiBcec8-13705</strain>
    </source>
</reference>
<dbReference type="AlphaFoldDB" id="A0A9D2M8G3"/>
<protein>
    <submittedName>
        <fullName evidence="2">C39 family peptidase</fullName>
    </submittedName>
</protein>
<evidence type="ECO:0000259" key="1">
    <source>
        <dbReference type="Pfam" id="PF13529"/>
    </source>
</evidence>
<dbReference type="Pfam" id="PF13529">
    <property type="entry name" value="Peptidase_C39_2"/>
    <property type="match status" value="1"/>
</dbReference>
<sequence>MPILLPVPQILQNPELPNGCEITSLCEVLRFYGFDADKCDLADHYLPRSARWYGADPDKVYMGNPHLDDGSPETGYYCFAGPIVAAARAYLAAHGGGYTPQDLTGAEEADLVAQLEKGRPVIFWATLHFNDVQFDACGAYALPGGGEHRVFHTLHCMALCGVDDTHFTVADPLDFNRRVERGRFIEIYRQLGRRAVVLVPDGETL</sequence>
<dbReference type="EMBL" id="DWYG01000143">
    <property type="protein sequence ID" value="HJB42524.1"/>
    <property type="molecule type" value="Genomic_DNA"/>
</dbReference>